<accession>A0A8S5LSQ0</accession>
<organism evidence="1">
    <name type="scientific">Siphoviridae sp. ctLkp13</name>
    <dbReference type="NCBI Taxonomy" id="2826252"/>
    <lineage>
        <taxon>Viruses</taxon>
        <taxon>Duplodnaviria</taxon>
        <taxon>Heunggongvirae</taxon>
        <taxon>Uroviricota</taxon>
        <taxon>Caudoviricetes</taxon>
    </lineage>
</organism>
<sequence length="54" mass="6126">MLIAPHIASICCSIVRPLLIYFLAKEKDRLRSCSYFHIYLPCFDVAIKKGPSSP</sequence>
<proteinExistence type="predicted"/>
<dbReference type="EMBL" id="BK014728">
    <property type="protein sequence ID" value="DAD73057.1"/>
    <property type="molecule type" value="Genomic_DNA"/>
</dbReference>
<reference evidence="1" key="1">
    <citation type="journal article" date="2021" name="Proc. Natl. Acad. Sci. U.S.A.">
        <title>A Catalog of Tens of Thousands of Viruses from Human Metagenomes Reveals Hidden Associations with Chronic Diseases.</title>
        <authorList>
            <person name="Tisza M.J."/>
            <person name="Buck C.B."/>
        </authorList>
    </citation>
    <scope>NUCLEOTIDE SEQUENCE</scope>
    <source>
        <strain evidence="1">CtLkp13</strain>
    </source>
</reference>
<evidence type="ECO:0000313" key="1">
    <source>
        <dbReference type="EMBL" id="DAD73057.1"/>
    </source>
</evidence>
<protein>
    <submittedName>
        <fullName evidence="1">Uncharacterized protein</fullName>
    </submittedName>
</protein>
<name>A0A8S5LSQ0_9CAUD</name>